<reference evidence="1" key="1">
    <citation type="submission" date="2014-11" db="EMBL/GenBank/DDBJ databases">
        <authorList>
            <person name="Amaro Gonzalez C."/>
        </authorList>
    </citation>
    <scope>NUCLEOTIDE SEQUENCE</scope>
</reference>
<reference evidence="1" key="2">
    <citation type="journal article" date="2015" name="Fish Shellfish Immunol.">
        <title>Early steps in the European eel (Anguilla anguilla)-Vibrio vulnificus interaction in the gills: Role of the RtxA13 toxin.</title>
        <authorList>
            <person name="Callol A."/>
            <person name="Pajuelo D."/>
            <person name="Ebbesson L."/>
            <person name="Teles M."/>
            <person name="MacKenzie S."/>
            <person name="Amaro C."/>
        </authorList>
    </citation>
    <scope>NUCLEOTIDE SEQUENCE</scope>
</reference>
<dbReference type="AlphaFoldDB" id="A0A0E9XJR6"/>
<protein>
    <submittedName>
        <fullName evidence="1">Uncharacterized protein</fullName>
    </submittedName>
</protein>
<name>A0A0E9XJR6_ANGAN</name>
<organism evidence="1">
    <name type="scientific">Anguilla anguilla</name>
    <name type="common">European freshwater eel</name>
    <name type="synonym">Muraena anguilla</name>
    <dbReference type="NCBI Taxonomy" id="7936"/>
    <lineage>
        <taxon>Eukaryota</taxon>
        <taxon>Metazoa</taxon>
        <taxon>Chordata</taxon>
        <taxon>Craniata</taxon>
        <taxon>Vertebrata</taxon>
        <taxon>Euteleostomi</taxon>
        <taxon>Actinopterygii</taxon>
        <taxon>Neopterygii</taxon>
        <taxon>Teleostei</taxon>
        <taxon>Anguilliformes</taxon>
        <taxon>Anguillidae</taxon>
        <taxon>Anguilla</taxon>
    </lineage>
</organism>
<accession>A0A0E9XJR6</accession>
<sequence length="32" mass="3544">MNKMLLLLCKKNQYAGSLAFVTTVDANATDRL</sequence>
<dbReference type="EMBL" id="GBXM01005610">
    <property type="protein sequence ID" value="JAI02968.1"/>
    <property type="molecule type" value="Transcribed_RNA"/>
</dbReference>
<evidence type="ECO:0000313" key="1">
    <source>
        <dbReference type="EMBL" id="JAI02968.1"/>
    </source>
</evidence>
<proteinExistence type="predicted"/>